<evidence type="ECO:0000313" key="4">
    <source>
        <dbReference type="Proteomes" id="UP000184233"/>
    </source>
</evidence>
<dbReference type="AlphaFoldDB" id="A0A1M3L5S3"/>
<protein>
    <recommendedName>
        <fullName evidence="5">Carboxypeptidase regulatory-like domain-containing protein</fullName>
    </recommendedName>
</protein>
<organism evidence="3 4">
    <name type="scientific">Candidatus Kapaibacterium thiocyanatum</name>
    <dbReference type="NCBI Taxonomy" id="1895771"/>
    <lineage>
        <taxon>Bacteria</taxon>
        <taxon>Pseudomonadati</taxon>
        <taxon>Candidatus Kapaibacteriota</taxon>
        <taxon>Candidatus Kapaibacteriia</taxon>
        <taxon>Candidatus Kapaibacteriales</taxon>
        <taxon>Candidatus Kapaibacteriaceae</taxon>
        <taxon>Candidatus Kapaibacterium</taxon>
    </lineage>
</organism>
<dbReference type="EMBL" id="MKVH01000003">
    <property type="protein sequence ID" value="OJX60895.1"/>
    <property type="molecule type" value="Genomic_DNA"/>
</dbReference>
<evidence type="ECO:0000256" key="2">
    <source>
        <dbReference type="SAM" id="SignalP"/>
    </source>
</evidence>
<name>A0A1M3L5S3_9BACT</name>
<evidence type="ECO:0000313" key="3">
    <source>
        <dbReference type="EMBL" id="OJX60895.1"/>
    </source>
</evidence>
<comment type="caution">
    <text evidence="3">The sequence shown here is derived from an EMBL/GenBank/DDBJ whole genome shotgun (WGS) entry which is preliminary data.</text>
</comment>
<feature type="chain" id="PRO_5012431571" description="Carboxypeptidase regulatory-like domain-containing protein" evidence="2">
    <location>
        <begin position="30"/>
        <end position="301"/>
    </location>
</feature>
<feature type="signal peptide" evidence="2">
    <location>
        <begin position="1"/>
        <end position="29"/>
    </location>
</feature>
<accession>A0A1M3L5S3</accession>
<feature type="compositionally biased region" description="Low complexity" evidence="1">
    <location>
        <begin position="273"/>
        <end position="287"/>
    </location>
</feature>
<feature type="region of interest" description="Disordered" evidence="1">
    <location>
        <begin position="253"/>
        <end position="287"/>
    </location>
</feature>
<dbReference type="Proteomes" id="UP000184233">
    <property type="component" value="Unassembled WGS sequence"/>
</dbReference>
<dbReference type="STRING" id="1895771.BGO89_04845"/>
<evidence type="ECO:0000256" key="1">
    <source>
        <dbReference type="SAM" id="MobiDB-lite"/>
    </source>
</evidence>
<evidence type="ECO:0008006" key="5">
    <source>
        <dbReference type="Google" id="ProtNLM"/>
    </source>
</evidence>
<proteinExistence type="predicted"/>
<gene>
    <name evidence="3" type="ORF">BGO89_04845</name>
</gene>
<keyword evidence="2" id="KW-0732">Signal</keyword>
<sequence length="301" mass="32287">MIRQMIIARIVRPAALIAATFAVFGTAAAQQAVTRIEGKVTDEVTGAPVECKMYVYTPSGKKTSQKSGTDGTYLVLINEAGDCKFVFAGYNVYRKEETLNVPPNTQFKDIKKDFKVRALKEGTPIFSVRGFDRNSANLTAQGRKELEGVAEQLRVNQEMNVLISVVADEDQLGPVRAQAAAEHAKAMDAWKKAVKKTKKGATPPDEPVAPADPVDPNVQLLKDRINAVKNALSAVKNVDVRVKYAEMVLPSTQQPTAAAPVAPKKGKGKGKSAETPAQTQAAASSHATLVASVGKVKQLFD</sequence>
<reference evidence="3 4" key="1">
    <citation type="submission" date="2016-09" db="EMBL/GenBank/DDBJ databases">
        <title>Genome-resolved meta-omics ties microbial dynamics to process performance in biotechnology for thiocyanate degradation.</title>
        <authorList>
            <person name="Kantor R.S."/>
            <person name="Huddy R.J."/>
            <person name="Iyer R."/>
            <person name="Thomas B.C."/>
            <person name="Brown C.T."/>
            <person name="Anantharaman K."/>
            <person name="Tringe S."/>
            <person name="Hettich R.L."/>
            <person name="Harrison S.T."/>
            <person name="Banfield J.F."/>
        </authorList>
    </citation>
    <scope>NUCLEOTIDE SEQUENCE [LARGE SCALE GENOMIC DNA]</scope>
    <source>
        <strain evidence="3">59-99</strain>
    </source>
</reference>